<gene>
    <name evidence="2" type="ORF">H2201_000234</name>
</gene>
<sequence>MQFITVVVAALAAVVPFVQAGPQAHLNNMCDFDVYLWSVSADGSSDMHTLKANGGTYSEDYQVPSQGGVSLKLSNKTKLGAAAGVTQFEYTLTDHIWYDISNVDCKTTDCPFQPYGLYMESGKGCPTATCHAGDLICKEAYTLYNDDWATKACTTDQDITLHLCSETAPEKREVFGVPSKRWAHGKPHGHPHWRH</sequence>
<dbReference type="SUPFAM" id="SSF49870">
    <property type="entry name" value="Osmotin, thaumatin-like protein"/>
    <property type="match status" value="1"/>
</dbReference>
<organism evidence="2 3">
    <name type="scientific">Coniosporium apollinis</name>
    <dbReference type="NCBI Taxonomy" id="61459"/>
    <lineage>
        <taxon>Eukaryota</taxon>
        <taxon>Fungi</taxon>
        <taxon>Dikarya</taxon>
        <taxon>Ascomycota</taxon>
        <taxon>Pezizomycotina</taxon>
        <taxon>Dothideomycetes</taxon>
        <taxon>Dothideomycetes incertae sedis</taxon>
        <taxon>Coniosporium</taxon>
    </lineage>
</organism>
<comment type="caution">
    <text evidence="2">The sequence shown here is derived from an EMBL/GenBank/DDBJ whole genome shotgun (WGS) entry which is preliminary data.</text>
</comment>
<proteinExistence type="predicted"/>
<keyword evidence="3" id="KW-1185">Reference proteome</keyword>
<protein>
    <recommendedName>
        <fullName evidence="4">ML-like domain-containing protein</fullName>
    </recommendedName>
</protein>
<name>A0ABQ9PAG0_9PEZI</name>
<keyword evidence="1" id="KW-0732">Signal</keyword>
<dbReference type="PANTHER" id="PTHR36195:SF6">
    <property type="entry name" value="SECRETED THAUMATIN-LIKE PROTEIN CALA"/>
    <property type="match status" value="1"/>
</dbReference>
<feature type="chain" id="PRO_5046458380" description="ML-like domain-containing protein" evidence="1">
    <location>
        <begin position="21"/>
        <end position="195"/>
    </location>
</feature>
<reference evidence="2" key="1">
    <citation type="submission" date="2022-10" db="EMBL/GenBank/DDBJ databases">
        <title>Culturing micro-colonial fungi from biological soil crusts in the Mojave desert and describing Neophaeococcomyces mojavensis, and introducing the new genera and species Taxawa tesnikishii.</title>
        <authorList>
            <person name="Kurbessoian T."/>
            <person name="Stajich J.E."/>
        </authorList>
    </citation>
    <scope>NUCLEOTIDE SEQUENCE</scope>
    <source>
        <strain evidence="2">TK_1</strain>
    </source>
</reference>
<evidence type="ECO:0008006" key="4">
    <source>
        <dbReference type="Google" id="ProtNLM"/>
    </source>
</evidence>
<evidence type="ECO:0000256" key="1">
    <source>
        <dbReference type="SAM" id="SignalP"/>
    </source>
</evidence>
<dbReference type="InterPro" id="IPR037176">
    <property type="entry name" value="Osmotin/thaumatin-like_sf"/>
</dbReference>
<dbReference type="EMBL" id="JAPDRL010000001">
    <property type="protein sequence ID" value="KAJ9669848.1"/>
    <property type="molecule type" value="Genomic_DNA"/>
</dbReference>
<evidence type="ECO:0000313" key="3">
    <source>
        <dbReference type="Proteomes" id="UP001172684"/>
    </source>
</evidence>
<dbReference type="InterPro" id="IPR006771">
    <property type="entry name" value="CetA-like"/>
</dbReference>
<accession>A0ABQ9PAG0</accession>
<evidence type="ECO:0000313" key="2">
    <source>
        <dbReference type="EMBL" id="KAJ9669848.1"/>
    </source>
</evidence>
<dbReference type="Proteomes" id="UP001172684">
    <property type="component" value="Unassembled WGS sequence"/>
</dbReference>
<feature type="signal peptide" evidence="1">
    <location>
        <begin position="1"/>
        <end position="20"/>
    </location>
</feature>
<dbReference type="Pfam" id="PF04681">
    <property type="entry name" value="Bys1"/>
    <property type="match status" value="1"/>
</dbReference>
<dbReference type="PANTHER" id="PTHR36195">
    <property type="entry name" value="DOMAIN PROTEIN, PUTATIVE (AFU_ORTHOLOGUE AFUA_5G01990)-RELATED-RELATED"/>
    <property type="match status" value="1"/>
</dbReference>